<dbReference type="FunFam" id="1.10.8.50:FF:000003">
    <property type="entry name" value="Formamidopyrimidine-DNA glycosylase"/>
    <property type="match status" value="1"/>
</dbReference>
<dbReference type="SMART" id="SM01232">
    <property type="entry name" value="H2TH"/>
    <property type="match status" value="1"/>
</dbReference>
<dbReference type="NCBIfam" id="NF002211">
    <property type="entry name" value="PRK01103.1"/>
    <property type="match status" value="1"/>
</dbReference>
<dbReference type="InterPro" id="IPR020629">
    <property type="entry name" value="FPG_Glyclase"/>
</dbReference>
<evidence type="ECO:0000256" key="5">
    <source>
        <dbReference type="ARBA" id="ARBA00022723"/>
    </source>
</evidence>
<evidence type="ECO:0000256" key="14">
    <source>
        <dbReference type="ARBA" id="ARBA00023295"/>
    </source>
</evidence>
<dbReference type="InterPro" id="IPR015886">
    <property type="entry name" value="H2TH_FPG"/>
</dbReference>
<evidence type="ECO:0000256" key="7">
    <source>
        <dbReference type="ARBA" id="ARBA00022771"/>
    </source>
</evidence>
<feature type="domain" description="Formamidopyrimidine-DNA glycosylase catalytic" evidence="18">
    <location>
        <begin position="2"/>
        <end position="147"/>
    </location>
</feature>
<evidence type="ECO:0000259" key="17">
    <source>
        <dbReference type="PROSITE" id="PS51066"/>
    </source>
</evidence>
<dbReference type="PROSITE" id="PS01242">
    <property type="entry name" value="ZF_FPG_1"/>
    <property type="match status" value="1"/>
</dbReference>
<dbReference type="PANTHER" id="PTHR22993:SF9">
    <property type="entry name" value="FORMAMIDOPYRIMIDINE-DNA GLYCOSYLASE"/>
    <property type="match status" value="1"/>
</dbReference>
<dbReference type="Pfam" id="PF01149">
    <property type="entry name" value="Fapy_DNA_glyco"/>
    <property type="match status" value="1"/>
</dbReference>
<dbReference type="InterPro" id="IPR035937">
    <property type="entry name" value="FPG_N"/>
</dbReference>
<dbReference type="SMART" id="SM00898">
    <property type="entry name" value="Fapy_DNA_glyco"/>
    <property type="match status" value="1"/>
</dbReference>
<keyword evidence="11" id="KW-0234">DNA repair</keyword>
<evidence type="ECO:0000256" key="10">
    <source>
        <dbReference type="ARBA" id="ARBA00023125"/>
    </source>
</evidence>
<proteinExistence type="inferred from homology"/>
<organism evidence="19 20">
    <name type="scientific">Candidatus Daviesbacteria bacterium RIFCSPHIGHO2_01_FULL_41_23</name>
    <dbReference type="NCBI Taxonomy" id="1797764"/>
    <lineage>
        <taxon>Bacteria</taxon>
        <taxon>Candidatus Daviesiibacteriota</taxon>
    </lineage>
</organism>
<dbReference type="NCBIfam" id="TIGR00577">
    <property type="entry name" value="fpg"/>
    <property type="match status" value="1"/>
</dbReference>
<dbReference type="SUPFAM" id="SSF81624">
    <property type="entry name" value="N-terminal domain of MutM-like DNA repair proteins"/>
    <property type="match status" value="1"/>
</dbReference>
<dbReference type="SUPFAM" id="SSF46946">
    <property type="entry name" value="S13-like H2TH domain"/>
    <property type="match status" value="1"/>
</dbReference>
<evidence type="ECO:0000256" key="9">
    <source>
        <dbReference type="ARBA" id="ARBA00022833"/>
    </source>
</evidence>
<dbReference type="SUPFAM" id="SSF57716">
    <property type="entry name" value="Glucocorticoid receptor-like (DNA-binding domain)"/>
    <property type="match status" value="1"/>
</dbReference>
<evidence type="ECO:0000256" key="12">
    <source>
        <dbReference type="ARBA" id="ARBA00023239"/>
    </source>
</evidence>
<dbReference type="PANTHER" id="PTHR22993">
    <property type="entry name" value="FORMAMIDOPYRIMIDINE-DNA GLYCOSYLASE"/>
    <property type="match status" value="1"/>
</dbReference>
<comment type="caution">
    <text evidence="19">The sequence shown here is derived from an EMBL/GenBank/DDBJ whole genome shotgun (WGS) entry which is preliminary data.</text>
</comment>
<gene>
    <name evidence="19" type="ORF">A2871_02000</name>
</gene>
<dbReference type="CDD" id="cd08966">
    <property type="entry name" value="EcFpg-like_N"/>
    <property type="match status" value="1"/>
</dbReference>
<keyword evidence="6" id="KW-0227">DNA damage</keyword>
<evidence type="ECO:0000256" key="16">
    <source>
        <dbReference type="PROSITE-ProRule" id="PRU00391"/>
    </source>
</evidence>
<dbReference type="Pfam" id="PF06831">
    <property type="entry name" value="H2TH"/>
    <property type="match status" value="1"/>
</dbReference>
<accession>A0A1F5IR21</accession>
<evidence type="ECO:0000256" key="13">
    <source>
        <dbReference type="ARBA" id="ARBA00023268"/>
    </source>
</evidence>
<dbReference type="InterPro" id="IPR010663">
    <property type="entry name" value="Znf_FPG/IleRS"/>
</dbReference>
<evidence type="ECO:0000313" key="20">
    <source>
        <dbReference type="Proteomes" id="UP000176336"/>
    </source>
</evidence>
<dbReference type="AlphaFoldDB" id="A0A1F5IR21"/>
<dbReference type="InterPro" id="IPR010979">
    <property type="entry name" value="Ribosomal_uS13-like_H2TH"/>
</dbReference>
<evidence type="ECO:0000259" key="18">
    <source>
        <dbReference type="PROSITE" id="PS51068"/>
    </source>
</evidence>
<dbReference type="GO" id="GO:0003684">
    <property type="term" value="F:damaged DNA binding"/>
    <property type="evidence" value="ECO:0007669"/>
    <property type="project" value="InterPro"/>
</dbReference>
<comment type="cofactor">
    <cofactor evidence="2">
        <name>Zn(2+)</name>
        <dbReference type="ChEBI" id="CHEBI:29105"/>
    </cofactor>
</comment>
<keyword evidence="5" id="KW-0479">Metal-binding</keyword>
<evidence type="ECO:0000313" key="19">
    <source>
        <dbReference type="EMBL" id="OGE18766.1"/>
    </source>
</evidence>
<keyword evidence="13" id="KW-0511">Multifunctional enzyme</keyword>
<dbReference type="Proteomes" id="UP000176336">
    <property type="component" value="Unassembled WGS sequence"/>
</dbReference>
<evidence type="ECO:0000256" key="15">
    <source>
        <dbReference type="ARBA" id="ARBA00044632"/>
    </source>
</evidence>
<comment type="catalytic activity">
    <reaction evidence="15">
        <text>2'-deoxyribonucleotide-(2'-deoxyribose 5'-phosphate)-2'-deoxyribonucleotide-DNA = a 3'-end 2'-deoxyribonucleotide-(2,3-dehydro-2,3-deoxyribose 5'-phosphate)-DNA + a 5'-end 5'-phospho-2'-deoxyribonucleoside-DNA + H(+)</text>
        <dbReference type="Rhea" id="RHEA:66592"/>
        <dbReference type="Rhea" id="RHEA-COMP:13180"/>
        <dbReference type="Rhea" id="RHEA-COMP:16897"/>
        <dbReference type="Rhea" id="RHEA-COMP:17067"/>
        <dbReference type="ChEBI" id="CHEBI:15378"/>
        <dbReference type="ChEBI" id="CHEBI:136412"/>
        <dbReference type="ChEBI" id="CHEBI:157695"/>
        <dbReference type="ChEBI" id="CHEBI:167181"/>
        <dbReference type="EC" id="4.2.99.18"/>
    </reaction>
</comment>
<comment type="catalytic activity">
    <reaction evidence="1">
        <text>Hydrolysis of DNA containing ring-opened 7-methylguanine residues, releasing 2,6-diamino-4-hydroxy-5-(N-methyl)formamidopyrimidine.</text>
        <dbReference type="EC" id="3.2.2.23"/>
    </reaction>
</comment>
<dbReference type="EMBL" id="MFCR01000010">
    <property type="protein sequence ID" value="OGE18766.1"/>
    <property type="molecule type" value="Genomic_DNA"/>
</dbReference>
<dbReference type="PROSITE" id="PS51068">
    <property type="entry name" value="FPG_CAT"/>
    <property type="match status" value="1"/>
</dbReference>
<dbReference type="GO" id="GO:0006284">
    <property type="term" value="P:base-excision repair"/>
    <property type="evidence" value="ECO:0007669"/>
    <property type="project" value="InterPro"/>
</dbReference>
<dbReference type="GO" id="GO:0008270">
    <property type="term" value="F:zinc ion binding"/>
    <property type="evidence" value="ECO:0007669"/>
    <property type="project" value="UniProtKB-KW"/>
</dbReference>
<evidence type="ECO:0000256" key="11">
    <source>
        <dbReference type="ARBA" id="ARBA00023204"/>
    </source>
</evidence>
<keyword evidence="14" id="KW-0326">Glycosidase</keyword>
<feature type="domain" description="FPG-type" evidence="17">
    <location>
        <begin position="273"/>
        <end position="307"/>
    </location>
</feature>
<comment type="similarity">
    <text evidence="3">Belongs to the FPG family.</text>
</comment>
<protein>
    <submittedName>
        <fullName evidence="19">DNA-formamidopyrimidine glycosylase</fullName>
    </submittedName>
</protein>
<keyword evidence="8" id="KW-0378">Hydrolase</keyword>
<dbReference type="GO" id="GO:0140078">
    <property type="term" value="F:class I DNA-(apurinic or apyrimidinic site) endonuclease activity"/>
    <property type="evidence" value="ECO:0007669"/>
    <property type="project" value="UniProtKB-EC"/>
</dbReference>
<dbReference type="GO" id="GO:0034039">
    <property type="term" value="F:8-oxo-7,8-dihydroguanine DNA N-glycosylase activity"/>
    <property type="evidence" value="ECO:0007669"/>
    <property type="project" value="TreeGrafter"/>
</dbReference>
<evidence type="ECO:0000256" key="6">
    <source>
        <dbReference type="ARBA" id="ARBA00022763"/>
    </source>
</evidence>
<dbReference type="Gene3D" id="1.10.8.50">
    <property type="match status" value="1"/>
</dbReference>
<comment type="subunit">
    <text evidence="4">Monomer.</text>
</comment>
<dbReference type="InterPro" id="IPR000214">
    <property type="entry name" value="Znf_DNA_glyclase/AP_lyase"/>
</dbReference>
<evidence type="ECO:0000256" key="2">
    <source>
        <dbReference type="ARBA" id="ARBA00001947"/>
    </source>
</evidence>
<keyword evidence="9" id="KW-0862">Zinc</keyword>
<evidence type="ECO:0000256" key="4">
    <source>
        <dbReference type="ARBA" id="ARBA00011245"/>
    </source>
</evidence>
<dbReference type="InterPro" id="IPR015887">
    <property type="entry name" value="DNA_glyclase_Znf_dom_DNA_BS"/>
</dbReference>
<dbReference type="PROSITE" id="PS51066">
    <property type="entry name" value="ZF_FPG_2"/>
    <property type="match status" value="1"/>
</dbReference>
<dbReference type="Gene3D" id="3.20.190.10">
    <property type="entry name" value="MutM-like, N-terminal"/>
    <property type="match status" value="1"/>
</dbReference>
<evidence type="ECO:0000256" key="8">
    <source>
        <dbReference type="ARBA" id="ARBA00022801"/>
    </source>
</evidence>
<reference evidence="19 20" key="1">
    <citation type="journal article" date="2016" name="Nat. Commun.">
        <title>Thousands of microbial genomes shed light on interconnected biogeochemical processes in an aquifer system.</title>
        <authorList>
            <person name="Anantharaman K."/>
            <person name="Brown C.T."/>
            <person name="Hug L.A."/>
            <person name="Sharon I."/>
            <person name="Castelle C.J."/>
            <person name="Probst A.J."/>
            <person name="Thomas B.C."/>
            <person name="Singh A."/>
            <person name="Wilkins M.J."/>
            <person name="Karaoz U."/>
            <person name="Brodie E.L."/>
            <person name="Williams K.H."/>
            <person name="Hubbard S.S."/>
            <person name="Banfield J.F."/>
        </authorList>
    </citation>
    <scope>NUCLEOTIDE SEQUENCE [LARGE SCALE GENOMIC DNA]</scope>
</reference>
<keyword evidence="12" id="KW-0456">Lyase</keyword>
<name>A0A1F5IR21_9BACT</name>
<evidence type="ECO:0000256" key="1">
    <source>
        <dbReference type="ARBA" id="ARBA00001668"/>
    </source>
</evidence>
<keyword evidence="7 16" id="KW-0863">Zinc-finger</keyword>
<evidence type="ECO:0000256" key="3">
    <source>
        <dbReference type="ARBA" id="ARBA00009409"/>
    </source>
</evidence>
<keyword evidence="10" id="KW-0238">DNA-binding</keyword>
<sequence>MPELPEVEIIKLGLEKKIIGLKIQNIQVLSPKSFIGDSDLAEGRKVLKVWRKAKILGVDLSTSFWGAKRLQNQGKEDSGQARMTLLIHLKMSGQLVWKGESGKGKGERFIGGHPTEDMLGKMPNSHTRVIFTFETSHLYFNDQRKFGWIKVVDRLQVTGDRSIKNLGPEPLEKKFTWQVLKQNLLRHKGMPVKVAIMDQAIVSGVGNIYANEACFDAKIDPRTKVGSMSDGQFKRLHEGIIKSLQAGIKYGGSTRVHFVDAEGHKGYFLDYAFVYWRDKHPCKVCGTEIKKISLGGRGTYLCPVCQPA</sequence>
<dbReference type="InterPro" id="IPR012319">
    <property type="entry name" value="FPG_cat"/>
</dbReference>
<dbReference type="Pfam" id="PF06827">
    <property type="entry name" value="zf-FPG_IleRS"/>
    <property type="match status" value="1"/>
</dbReference>